<dbReference type="OMA" id="VHANMET"/>
<dbReference type="InterPro" id="IPR051423">
    <property type="entry name" value="CD225/Dispanin"/>
</dbReference>
<dbReference type="PANTHER" id="PTHR14948">
    <property type="entry name" value="NG5"/>
    <property type="match status" value="1"/>
</dbReference>
<keyword evidence="9" id="KW-1185">Reference proteome</keyword>
<dbReference type="Proteomes" id="UP000887568">
    <property type="component" value="Unplaced"/>
</dbReference>
<evidence type="ECO:0000256" key="3">
    <source>
        <dbReference type="ARBA" id="ARBA00022692"/>
    </source>
</evidence>
<dbReference type="GO" id="GO:0016020">
    <property type="term" value="C:membrane"/>
    <property type="evidence" value="ECO:0007669"/>
    <property type="project" value="UniProtKB-SubCell"/>
</dbReference>
<dbReference type="PANTHER" id="PTHR14948:SF44">
    <property type="entry name" value="PROLINE-RICH TRANSMEMBRANE PROTEIN 1-LIKE"/>
    <property type="match status" value="1"/>
</dbReference>
<dbReference type="AlphaFoldDB" id="A0A913ZQF8"/>
<dbReference type="InterPro" id="IPR007593">
    <property type="entry name" value="CD225/Dispanin_fam"/>
</dbReference>
<dbReference type="RefSeq" id="XP_038053614.1">
    <property type="nucleotide sequence ID" value="XM_038197686.1"/>
</dbReference>
<feature type="transmembrane region" description="Helical" evidence="7">
    <location>
        <begin position="141"/>
        <end position="162"/>
    </location>
</feature>
<evidence type="ECO:0000313" key="9">
    <source>
        <dbReference type="Proteomes" id="UP000887568"/>
    </source>
</evidence>
<reference evidence="8" key="1">
    <citation type="submission" date="2022-11" db="UniProtKB">
        <authorList>
            <consortium name="EnsemblMetazoa"/>
        </authorList>
    </citation>
    <scope>IDENTIFICATION</scope>
</reference>
<evidence type="ECO:0000256" key="4">
    <source>
        <dbReference type="ARBA" id="ARBA00022989"/>
    </source>
</evidence>
<evidence type="ECO:0000256" key="2">
    <source>
        <dbReference type="ARBA" id="ARBA00006843"/>
    </source>
</evidence>
<organism evidence="8 9">
    <name type="scientific">Patiria miniata</name>
    <name type="common">Bat star</name>
    <name type="synonym">Asterina miniata</name>
    <dbReference type="NCBI Taxonomy" id="46514"/>
    <lineage>
        <taxon>Eukaryota</taxon>
        <taxon>Metazoa</taxon>
        <taxon>Echinodermata</taxon>
        <taxon>Eleutherozoa</taxon>
        <taxon>Asterozoa</taxon>
        <taxon>Asteroidea</taxon>
        <taxon>Valvatacea</taxon>
        <taxon>Valvatida</taxon>
        <taxon>Asterinidae</taxon>
        <taxon>Patiria</taxon>
    </lineage>
</organism>
<dbReference type="EnsemblMetazoa" id="XM_038197686.1">
    <property type="protein sequence ID" value="XP_038053614.1"/>
    <property type="gene ID" value="LOC119726068"/>
</dbReference>
<evidence type="ECO:0000256" key="5">
    <source>
        <dbReference type="ARBA" id="ARBA00023136"/>
    </source>
</evidence>
<dbReference type="Pfam" id="PF04505">
    <property type="entry name" value="CD225"/>
    <property type="match status" value="1"/>
</dbReference>
<keyword evidence="5 7" id="KW-0472">Membrane</keyword>
<proteinExistence type="inferred from homology"/>
<name>A0A913ZQF8_PATMI</name>
<keyword evidence="3 7" id="KW-0812">Transmembrane</keyword>
<dbReference type="GeneID" id="119726068"/>
<protein>
    <recommendedName>
        <fullName evidence="10">Proline-rich transmembrane protein 1-like</fullName>
    </recommendedName>
</protein>
<feature type="region of interest" description="Disordered" evidence="6">
    <location>
        <begin position="1"/>
        <end position="59"/>
    </location>
</feature>
<comment type="similarity">
    <text evidence="2">Belongs to the CD225/Dispanin family.</text>
</comment>
<comment type="subcellular location">
    <subcellularLocation>
        <location evidence="1">Membrane</location>
    </subcellularLocation>
</comment>
<evidence type="ECO:0000256" key="1">
    <source>
        <dbReference type="ARBA" id="ARBA00004370"/>
    </source>
</evidence>
<sequence>MSTEYKEFQNEADADDGANCPPTQPQPAQGDAPPQPEQGYDAPPPYNDPNHGAPGLNYPPEHAAPTMVQVVAPRPQTIISTTAVCQPNDYFGLALFVTFCCCLPLGIVGLIKSSAVRNRFMVGDIAGAEQASREAQTYSQYGLGIGIGFLSLNVVVGVVYAATI</sequence>
<dbReference type="OrthoDB" id="6098146at2759"/>
<accession>A0A913ZQF8</accession>
<evidence type="ECO:0000256" key="6">
    <source>
        <dbReference type="SAM" id="MobiDB-lite"/>
    </source>
</evidence>
<keyword evidence="4 7" id="KW-1133">Transmembrane helix</keyword>
<evidence type="ECO:0008006" key="10">
    <source>
        <dbReference type="Google" id="ProtNLM"/>
    </source>
</evidence>
<evidence type="ECO:0000256" key="7">
    <source>
        <dbReference type="SAM" id="Phobius"/>
    </source>
</evidence>
<evidence type="ECO:0000313" key="8">
    <source>
        <dbReference type="EnsemblMetazoa" id="XP_038053614.1"/>
    </source>
</evidence>
<feature type="transmembrane region" description="Helical" evidence="7">
    <location>
        <begin position="90"/>
        <end position="111"/>
    </location>
</feature>